<organism evidence="2">
    <name type="scientific">marine metagenome</name>
    <dbReference type="NCBI Taxonomy" id="408172"/>
    <lineage>
        <taxon>unclassified sequences</taxon>
        <taxon>metagenomes</taxon>
        <taxon>ecological metagenomes</taxon>
    </lineage>
</organism>
<gene>
    <name evidence="2" type="ORF">METZ01_LOCUS249583</name>
</gene>
<name>A0A382IBV0_9ZZZZ</name>
<proteinExistence type="predicted"/>
<feature type="transmembrane region" description="Helical" evidence="1">
    <location>
        <begin position="28"/>
        <end position="47"/>
    </location>
</feature>
<dbReference type="EMBL" id="UINC01066238">
    <property type="protein sequence ID" value="SVB96729.1"/>
    <property type="molecule type" value="Genomic_DNA"/>
</dbReference>
<evidence type="ECO:0000256" key="1">
    <source>
        <dbReference type="SAM" id="Phobius"/>
    </source>
</evidence>
<sequence>MLFNLTNENDLEKTIMVMPNRAMPWQHIMMIYLLISGVTISIAFGFFTQGLTLILPFAGLELLALGVVLYISAWRSNIKEVVNVTEEKIRIEIGRNGPEKTYELDKTWAKVVLERSWNNWYPSRLLLRSHGRQIEIGKFLNEQERQCLGAELKKVINN</sequence>
<accession>A0A382IBV0</accession>
<reference evidence="2" key="1">
    <citation type="submission" date="2018-05" db="EMBL/GenBank/DDBJ databases">
        <authorList>
            <person name="Lanie J.A."/>
            <person name="Ng W.-L."/>
            <person name="Kazmierczak K.M."/>
            <person name="Andrzejewski T.M."/>
            <person name="Davidsen T.M."/>
            <person name="Wayne K.J."/>
            <person name="Tettelin H."/>
            <person name="Glass J.I."/>
            <person name="Rusch D."/>
            <person name="Podicherti R."/>
            <person name="Tsui H.-C.T."/>
            <person name="Winkler M.E."/>
        </authorList>
    </citation>
    <scope>NUCLEOTIDE SEQUENCE</scope>
</reference>
<protein>
    <recommendedName>
        <fullName evidence="3">DUF2244 domain-containing protein</fullName>
    </recommendedName>
</protein>
<evidence type="ECO:0000313" key="2">
    <source>
        <dbReference type="EMBL" id="SVB96729.1"/>
    </source>
</evidence>
<keyword evidence="1" id="KW-0472">Membrane</keyword>
<keyword evidence="1" id="KW-1133">Transmembrane helix</keyword>
<evidence type="ECO:0008006" key="3">
    <source>
        <dbReference type="Google" id="ProtNLM"/>
    </source>
</evidence>
<dbReference type="AlphaFoldDB" id="A0A382IBV0"/>
<feature type="transmembrane region" description="Helical" evidence="1">
    <location>
        <begin position="53"/>
        <end position="71"/>
    </location>
</feature>
<dbReference type="InterPro" id="IPR019253">
    <property type="entry name" value="DUF2244_TM"/>
</dbReference>
<keyword evidence="1" id="KW-0812">Transmembrane</keyword>
<dbReference type="Pfam" id="PF10003">
    <property type="entry name" value="DUF2244"/>
    <property type="match status" value="1"/>
</dbReference>